<reference evidence="2 3" key="1">
    <citation type="journal article" date="2018" name="IMA Fungus">
        <title>IMA Genome-F 9: Draft genome sequence of Annulohypoxylon stygium, Aspergillus mulundensis, Berkeleyomyces basicola (syn. Thielaviopsis basicola), Ceratocystis smalleyi, two Cercospora beticola strains, Coleophoma cylindrospora, Fusarium fracticaudum, Phialophora cf. hyalina, and Morchella septimelata.</title>
        <authorList>
            <person name="Wingfield B.D."/>
            <person name="Bills G.F."/>
            <person name="Dong Y."/>
            <person name="Huang W."/>
            <person name="Nel W.J."/>
            <person name="Swalarsk-Parry B.S."/>
            <person name="Vaghefi N."/>
            <person name="Wilken P.M."/>
            <person name="An Z."/>
            <person name="de Beer Z.W."/>
            <person name="De Vos L."/>
            <person name="Chen L."/>
            <person name="Duong T.A."/>
            <person name="Gao Y."/>
            <person name="Hammerbacher A."/>
            <person name="Kikkert J.R."/>
            <person name="Li Y."/>
            <person name="Li H."/>
            <person name="Li K."/>
            <person name="Li Q."/>
            <person name="Liu X."/>
            <person name="Ma X."/>
            <person name="Naidoo K."/>
            <person name="Pethybridge S.J."/>
            <person name="Sun J."/>
            <person name="Steenkamp E.T."/>
            <person name="van der Nest M.A."/>
            <person name="van Wyk S."/>
            <person name="Wingfield M.J."/>
            <person name="Xiong C."/>
            <person name="Yue Q."/>
            <person name="Zhang X."/>
        </authorList>
    </citation>
    <scope>NUCLEOTIDE SEQUENCE [LARGE SCALE GENOMIC DNA]</scope>
    <source>
        <strain evidence="2 3">BP5796</strain>
    </source>
</reference>
<proteinExistence type="predicted"/>
<sequence>MLFFKSALTLSALLALASAMARERIVPAHSQMSVLIGTEVEASAVRGTQAPSDSAVHTGVSHHYTAPSFAVSKSDCEKEDEDDCKEFCGLSDQTATCAANGNKVTCFCKGGKSETNCEERCLFCMPDKSALEEASRLFKIGGPRAEEL</sequence>
<organism evidence="2 3">
    <name type="scientific">Coleophoma crateriformis</name>
    <dbReference type="NCBI Taxonomy" id="565419"/>
    <lineage>
        <taxon>Eukaryota</taxon>
        <taxon>Fungi</taxon>
        <taxon>Dikarya</taxon>
        <taxon>Ascomycota</taxon>
        <taxon>Pezizomycotina</taxon>
        <taxon>Leotiomycetes</taxon>
        <taxon>Helotiales</taxon>
        <taxon>Dermateaceae</taxon>
        <taxon>Coleophoma</taxon>
    </lineage>
</organism>
<keyword evidence="3" id="KW-1185">Reference proteome</keyword>
<gene>
    <name evidence="2" type="ORF">BP5796_02090</name>
</gene>
<dbReference type="Proteomes" id="UP000256328">
    <property type="component" value="Unassembled WGS sequence"/>
</dbReference>
<accession>A0A3D8SX84</accession>
<feature type="signal peptide" evidence="1">
    <location>
        <begin position="1"/>
        <end position="19"/>
    </location>
</feature>
<dbReference type="OrthoDB" id="3542240at2759"/>
<evidence type="ECO:0008006" key="4">
    <source>
        <dbReference type="Google" id="ProtNLM"/>
    </source>
</evidence>
<feature type="chain" id="PRO_5017822436" description="EGF-like domain-containing protein" evidence="1">
    <location>
        <begin position="20"/>
        <end position="148"/>
    </location>
</feature>
<evidence type="ECO:0000313" key="3">
    <source>
        <dbReference type="Proteomes" id="UP000256328"/>
    </source>
</evidence>
<dbReference type="EMBL" id="PDLN01000003">
    <property type="protein sequence ID" value="RDW90925.1"/>
    <property type="molecule type" value="Genomic_DNA"/>
</dbReference>
<keyword evidence="1" id="KW-0732">Signal</keyword>
<name>A0A3D8SX84_9HELO</name>
<comment type="caution">
    <text evidence="2">The sequence shown here is derived from an EMBL/GenBank/DDBJ whole genome shotgun (WGS) entry which is preliminary data.</text>
</comment>
<protein>
    <recommendedName>
        <fullName evidence="4">EGF-like domain-containing protein</fullName>
    </recommendedName>
</protein>
<evidence type="ECO:0000313" key="2">
    <source>
        <dbReference type="EMBL" id="RDW90925.1"/>
    </source>
</evidence>
<dbReference type="AlphaFoldDB" id="A0A3D8SX84"/>
<evidence type="ECO:0000256" key="1">
    <source>
        <dbReference type="SAM" id="SignalP"/>
    </source>
</evidence>